<dbReference type="Proteomes" id="UP000007174">
    <property type="component" value="Unassembled WGS sequence"/>
</dbReference>
<evidence type="ECO:0000313" key="1">
    <source>
        <dbReference type="EMBL" id="CCF36807.1"/>
    </source>
</evidence>
<dbReference type="HOGENOM" id="CLU_2928899_0_0_1"/>
<accession>H1V9A4</accession>
<dbReference type="EMBL" id="CACQ02002153">
    <property type="protein sequence ID" value="CCF36807.1"/>
    <property type="molecule type" value="Genomic_DNA"/>
</dbReference>
<evidence type="ECO:0000313" key="2">
    <source>
        <dbReference type="Proteomes" id="UP000007174"/>
    </source>
</evidence>
<name>H1V9A4_COLHI</name>
<gene>
    <name evidence="1" type="ORF">CH063_08289</name>
</gene>
<dbReference type="AlphaFoldDB" id="H1V9A4"/>
<sequence>AASISRHPLALTFTSSWESLLESTHPIFILFQNGNHRKKTTELGSRSRKHWRCFHRPLGPL</sequence>
<reference evidence="2" key="1">
    <citation type="journal article" date="2012" name="Nat. Genet.">
        <title>Lifestyle transitions in plant pathogenic Colletotrichum fungi deciphered by genome and transcriptome analyses.</title>
        <authorList>
            <person name="O'Connell R.J."/>
            <person name="Thon M.R."/>
            <person name="Hacquard S."/>
            <person name="Amyotte S.G."/>
            <person name="Kleemann J."/>
            <person name="Torres M.F."/>
            <person name="Damm U."/>
            <person name="Buiate E.A."/>
            <person name="Epstein L."/>
            <person name="Alkan N."/>
            <person name="Altmueller J."/>
            <person name="Alvarado-Balderrama L."/>
            <person name="Bauser C.A."/>
            <person name="Becker C."/>
            <person name="Birren B.W."/>
            <person name="Chen Z."/>
            <person name="Choi J."/>
            <person name="Crouch J.A."/>
            <person name="Duvick J.P."/>
            <person name="Farman M.A."/>
            <person name="Gan P."/>
            <person name="Heiman D."/>
            <person name="Henrissat B."/>
            <person name="Howard R.J."/>
            <person name="Kabbage M."/>
            <person name="Koch C."/>
            <person name="Kracher B."/>
            <person name="Kubo Y."/>
            <person name="Law A.D."/>
            <person name="Lebrun M.-H."/>
            <person name="Lee Y.-H."/>
            <person name="Miyara I."/>
            <person name="Moore N."/>
            <person name="Neumann U."/>
            <person name="Nordstroem K."/>
            <person name="Panaccione D.G."/>
            <person name="Panstruga R."/>
            <person name="Place M."/>
            <person name="Proctor R.H."/>
            <person name="Prusky D."/>
            <person name="Rech G."/>
            <person name="Reinhardt R."/>
            <person name="Rollins J.A."/>
            <person name="Rounsley S."/>
            <person name="Schardl C.L."/>
            <person name="Schwartz D.C."/>
            <person name="Shenoy N."/>
            <person name="Shirasu K."/>
            <person name="Sikhakolli U.R."/>
            <person name="Stueber K."/>
            <person name="Sukno S.A."/>
            <person name="Sweigard J.A."/>
            <person name="Takano Y."/>
            <person name="Takahara H."/>
            <person name="Trail F."/>
            <person name="van der Does H.C."/>
            <person name="Voll L.M."/>
            <person name="Will I."/>
            <person name="Young S."/>
            <person name="Zeng Q."/>
            <person name="Zhang J."/>
            <person name="Zhou S."/>
            <person name="Dickman M.B."/>
            <person name="Schulze-Lefert P."/>
            <person name="Ver Loren van Themaat E."/>
            <person name="Ma L.-J."/>
            <person name="Vaillancourt L.J."/>
        </authorList>
    </citation>
    <scope>NUCLEOTIDE SEQUENCE [LARGE SCALE GENOMIC DNA]</scope>
    <source>
        <strain evidence="2">IMI 349063</strain>
    </source>
</reference>
<organism evidence="1 2">
    <name type="scientific">Colletotrichum higginsianum (strain IMI 349063)</name>
    <name type="common">Crucifer anthracnose fungus</name>
    <dbReference type="NCBI Taxonomy" id="759273"/>
    <lineage>
        <taxon>Eukaryota</taxon>
        <taxon>Fungi</taxon>
        <taxon>Dikarya</taxon>
        <taxon>Ascomycota</taxon>
        <taxon>Pezizomycotina</taxon>
        <taxon>Sordariomycetes</taxon>
        <taxon>Hypocreomycetidae</taxon>
        <taxon>Glomerellales</taxon>
        <taxon>Glomerellaceae</taxon>
        <taxon>Colletotrichum</taxon>
        <taxon>Colletotrichum destructivum species complex</taxon>
    </lineage>
</organism>
<protein>
    <submittedName>
        <fullName evidence="1">Uncharacterized protein</fullName>
    </submittedName>
</protein>
<proteinExistence type="predicted"/>
<feature type="non-terminal residue" evidence="1">
    <location>
        <position position="61"/>
    </location>
</feature>